<evidence type="ECO:0000256" key="1">
    <source>
        <dbReference type="SAM" id="MobiDB-lite"/>
    </source>
</evidence>
<protein>
    <submittedName>
        <fullName evidence="3">Uncharacterized protein</fullName>
    </submittedName>
</protein>
<sequence>MLGRLPCKCCCYRWICEFMISIVLLMLNCTCWISAEELFLSISSNCRTNFDDDDDDDDDDNDDDDEDVRVAPIWLKM</sequence>
<keyword evidence="2" id="KW-0472">Membrane</keyword>
<organism evidence="3 4">
    <name type="scientific">Trifolium subterraneum</name>
    <name type="common">Subterranean clover</name>
    <dbReference type="NCBI Taxonomy" id="3900"/>
    <lineage>
        <taxon>Eukaryota</taxon>
        <taxon>Viridiplantae</taxon>
        <taxon>Streptophyta</taxon>
        <taxon>Embryophyta</taxon>
        <taxon>Tracheophyta</taxon>
        <taxon>Spermatophyta</taxon>
        <taxon>Magnoliopsida</taxon>
        <taxon>eudicotyledons</taxon>
        <taxon>Gunneridae</taxon>
        <taxon>Pentapetalae</taxon>
        <taxon>rosids</taxon>
        <taxon>fabids</taxon>
        <taxon>Fabales</taxon>
        <taxon>Fabaceae</taxon>
        <taxon>Papilionoideae</taxon>
        <taxon>50 kb inversion clade</taxon>
        <taxon>NPAAA clade</taxon>
        <taxon>Hologalegina</taxon>
        <taxon>IRL clade</taxon>
        <taxon>Trifolieae</taxon>
        <taxon>Trifolium</taxon>
    </lineage>
</organism>
<reference evidence="4" key="1">
    <citation type="journal article" date="2017" name="Front. Plant Sci.">
        <title>Climate Clever Clovers: New Paradigm to Reduce the Environmental Footprint of Ruminants by Breeding Low Methanogenic Forages Utilizing Haplotype Variation.</title>
        <authorList>
            <person name="Kaur P."/>
            <person name="Appels R."/>
            <person name="Bayer P.E."/>
            <person name="Keeble-Gagnere G."/>
            <person name="Wang J."/>
            <person name="Hirakawa H."/>
            <person name="Shirasawa K."/>
            <person name="Vercoe P."/>
            <person name="Stefanova K."/>
            <person name="Durmic Z."/>
            <person name="Nichols P."/>
            <person name="Revell C."/>
            <person name="Isobe S.N."/>
            <person name="Edwards D."/>
            <person name="Erskine W."/>
        </authorList>
    </citation>
    <scope>NUCLEOTIDE SEQUENCE [LARGE SCALE GENOMIC DNA]</scope>
    <source>
        <strain evidence="4">cv. Daliak</strain>
    </source>
</reference>
<keyword evidence="2" id="KW-0812">Transmembrane</keyword>
<dbReference type="EMBL" id="DF974022">
    <property type="protein sequence ID" value="GAU44184.1"/>
    <property type="molecule type" value="Genomic_DNA"/>
</dbReference>
<feature type="transmembrane region" description="Helical" evidence="2">
    <location>
        <begin position="12"/>
        <end position="35"/>
    </location>
</feature>
<dbReference type="AlphaFoldDB" id="A0A2Z6NI87"/>
<accession>A0A2Z6NI87</accession>
<evidence type="ECO:0000256" key="2">
    <source>
        <dbReference type="SAM" id="Phobius"/>
    </source>
</evidence>
<feature type="compositionally biased region" description="Acidic residues" evidence="1">
    <location>
        <begin position="52"/>
        <end position="67"/>
    </location>
</feature>
<proteinExistence type="predicted"/>
<evidence type="ECO:0000313" key="3">
    <source>
        <dbReference type="EMBL" id="GAU44184.1"/>
    </source>
</evidence>
<keyword evidence="4" id="KW-1185">Reference proteome</keyword>
<keyword evidence="2" id="KW-1133">Transmembrane helix</keyword>
<evidence type="ECO:0000313" key="4">
    <source>
        <dbReference type="Proteomes" id="UP000242715"/>
    </source>
</evidence>
<name>A0A2Z6NI87_TRISU</name>
<dbReference type="Proteomes" id="UP000242715">
    <property type="component" value="Unassembled WGS sequence"/>
</dbReference>
<gene>
    <name evidence="3" type="ORF">TSUD_87440</name>
</gene>
<feature type="region of interest" description="Disordered" evidence="1">
    <location>
        <begin position="52"/>
        <end position="77"/>
    </location>
</feature>